<name>A0ABD2BPL4_VESMC</name>
<proteinExistence type="predicted"/>
<reference evidence="1 2" key="1">
    <citation type="journal article" date="2024" name="Ann. Entomol. Soc. Am.">
        <title>Genomic analyses of the southern and eastern yellowjacket wasps (Hymenoptera: Vespidae) reveal evolutionary signatures of social life.</title>
        <authorList>
            <person name="Catto M.A."/>
            <person name="Caine P.B."/>
            <person name="Orr S.E."/>
            <person name="Hunt B.G."/>
            <person name="Goodisman M.A.D."/>
        </authorList>
    </citation>
    <scope>NUCLEOTIDE SEQUENCE [LARGE SCALE GENOMIC DNA]</scope>
    <source>
        <strain evidence="1">232</strain>
        <tissue evidence="1">Head and thorax</tissue>
    </source>
</reference>
<accession>A0ABD2BPL4</accession>
<dbReference type="AlphaFoldDB" id="A0ABD2BPL4"/>
<dbReference type="EMBL" id="JAYRBN010000071">
    <property type="protein sequence ID" value="KAL2734625.1"/>
    <property type="molecule type" value="Genomic_DNA"/>
</dbReference>
<comment type="caution">
    <text evidence="1">The sequence shown here is derived from an EMBL/GenBank/DDBJ whole genome shotgun (WGS) entry which is preliminary data.</text>
</comment>
<protein>
    <submittedName>
        <fullName evidence="1">Uncharacterized protein</fullName>
    </submittedName>
</protein>
<gene>
    <name evidence="1" type="ORF">V1477_013802</name>
</gene>
<evidence type="ECO:0000313" key="2">
    <source>
        <dbReference type="Proteomes" id="UP001607303"/>
    </source>
</evidence>
<feature type="non-terminal residue" evidence="1">
    <location>
        <position position="97"/>
    </location>
</feature>
<keyword evidence="2" id="KW-1185">Reference proteome</keyword>
<evidence type="ECO:0000313" key="1">
    <source>
        <dbReference type="EMBL" id="KAL2734625.1"/>
    </source>
</evidence>
<dbReference type="Proteomes" id="UP001607303">
    <property type="component" value="Unassembled WGS sequence"/>
</dbReference>
<sequence>MYYILNINFCSCQIPFYSLSLKTQKLLFLLIMNSMRKCSLSLMGAIVVSHDLFAKHYGLIKIYLNSQYENHFLSLRYYVICNEFHRREWLMIFDCWI</sequence>
<organism evidence="1 2">
    <name type="scientific">Vespula maculifrons</name>
    <name type="common">Eastern yellow jacket</name>
    <name type="synonym">Wasp</name>
    <dbReference type="NCBI Taxonomy" id="7453"/>
    <lineage>
        <taxon>Eukaryota</taxon>
        <taxon>Metazoa</taxon>
        <taxon>Ecdysozoa</taxon>
        <taxon>Arthropoda</taxon>
        <taxon>Hexapoda</taxon>
        <taxon>Insecta</taxon>
        <taxon>Pterygota</taxon>
        <taxon>Neoptera</taxon>
        <taxon>Endopterygota</taxon>
        <taxon>Hymenoptera</taxon>
        <taxon>Apocrita</taxon>
        <taxon>Aculeata</taxon>
        <taxon>Vespoidea</taxon>
        <taxon>Vespidae</taxon>
        <taxon>Vespinae</taxon>
        <taxon>Vespula</taxon>
    </lineage>
</organism>